<evidence type="ECO:0000313" key="3">
    <source>
        <dbReference type="Proteomes" id="UP001165190"/>
    </source>
</evidence>
<reference evidence="2" key="1">
    <citation type="submission" date="2023-05" db="EMBL/GenBank/DDBJ databases">
        <title>Genome and transcriptome analyses reveal genes involved in the formation of fine ridges on petal epidermal cells in Hibiscus trionum.</title>
        <authorList>
            <person name="Koshimizu S."/>
            <person name="Masuda S."/>
            <person name="Ishii T."/>
            <person name="Shirasu K."/>
            <person name="Hoshino A."/>
            <person name="Arita M."/>
        </authorList>
    </citation>
    <scope>NUCLEOTIDE SEQUENCE</scope>
    <source>
        <strain evidence="2">Hamamatsu line</strain>
    </source>
</reference>
<dbReference type="Proteomes" id="UP001165190">
    <property type="component" value="Unassembled WGS sequence"/>
</dbReference>
<gene>
    <name evidence="2" type="ORF">HRI_004784900</name>
</gene>
<dbReference type="AlphaFoldDB" id="A0A9W7MSJ5"/>
<proteinExistence type="predicted"/>
<dbReference type="OrthoDB" id="1728340at2759"/>
<keyword evidence="3" id="KW-1185">Reference proteome</keyword>
<sequence>MSNNDSSDAIGSNFFLGPLSWPALLAWAIWFILQGTKNARTSHTCTTIMCFMAGIECTIIDVVTDHKPSAWSLSSPMRLVAALYAVSA</sequence>
<accession>A0A9W7MSJ5</accession>
<protein>
    <submittedName>
        <fullName evidence="2">Usually multiple acids move in and out Transporters 25</fullName>
    </submittedName>
</protein>
<dbReference type="EMBL" id="BSYR01000061">
    <property type="protein sequence ID" value="GMJ11157.1"/>
    <property type="molecule type" value="Genomic_DNA"/>
</dbReference>
<keyword evidence="1" id="KW-0812">Transmembrane</keyword>
<keyword evidence="1" id="KW-0472">Membrane</keyword>
<keyword evidence="1" id="KW-1133">Transmembrane helix</keyword>
<name>A0A9W7MSJ5_HIBTR</name>
<comment type="caution">
    <text evidence="2">The sequence shown here is derived from an EMBL/GenBank/DDBJ whole genome shotgun (WGS) entry which is preliminary data.</text>
</comment>
<evidence type="ECO:0000256" key="1">
    <source>
        <dbReference type="SAM" id="Phobius"/>
    </source>
</evidence>
<evidence type="ECO:0000313" key="2">
    <source>
        <dbReference type="EMBL" id="GMJ11157.1"/>
    </source>
</evidence>
<organism evidence="2 3">
    <name type="scientific">Hibiscus trionum</name>
    <name type="common">Flower of an hour</name>
    <dbReference type="NCBI Taxonomy" id="183268"/>
    <lineage>
        <taxon>Eukaryota</taxon>
        <taxon>Viridiplantae</taxon>
        <taxon>Streptophyta</taxon>
        <taxon>Embryophyta</taxon>
        <taxon>Tracheophyta</taxon>
        <taxon>Spermatophyta</taxon>
        <taxon>Magnoliopsida</taxon>
        <taxon>eudicotyledons</taxon>
        <taxon>Gunneridae</taxon>
        <taxon>Pentapetalae</taxon>
        <taxon>rosids</taxon>
        <taxon>malvids</taxon>
        <taxon>Malvales</taxon>
        <taxon>Malvaceae</taxon>
        <taxon>Malvoideae</taxon>
        <taxon>Hibiscus</taxon>
    </lineage>
</organism>
<feature type="transmembrane region" description="Helical" evidence="1">
    <location>
        <begin position="12"/>
        <end position="33"/>
    </location>
</feature>